<evidence type="ECO:0000313" key="1">
    <source>
        <dbReference type="EMBL" id="GHB83308.1"/>
    </source>
</evidence>
<sequence length="67" mass="7215">MSTGMITETAGCWAGMWSFTVGYRCHVTAYGGTGCAADERYGRTLIVWAYCSDDPQSRIADIPADIG</sequence>
<proteinExistence type="predicted"/>
<gene>
    <name evidence="1" type="ORF">GCM10010347_62760</name>
</gene>
<evidence type="ECO:0000313" key="2">
    <source>
        <dbReference type="Proteomes" id="UP000642673"/>
    </source>
</evidence>
<comment type="caution">
    <text evidence="1">The sequence shown here is derived from an EMBL/GenBank/DDBJ whole genome shotgun (WGS) entry which is preliminary data.</text>
</comment>
<reference evidence="2" key="1">
    <citation type="journal article" date="2019" name="Int. J. Syst. Evol. Microbiol.">
        <title>The Global Catalogue of Microorganisms (GCM) 10K type strain sequencing project: providing services to taxonomists for standard genome sequencing and annotation.</title>
        <authorList>
            <consortium name="The Broad Institute Genomics Platform"/>
            <consortium name="The Broad Institute Genome Sequencing Center for Infectious Disease"/>
            <person name="Wu L."/>
            <person name="Ma J."/>
        </authorList>
    </citation>
    <scope>NUCLEOTIDE SEQUENCE [LARGE SCALE GENOMIC DNA]</scope>
    <source>
        <strain evidence="2">JCM 4738</strain>
    </source>
</reference>
<organism evidence="1 2">
    <name type="scientific">Streptomyces cirratus</name>
    <dbReference type="NCBI Taxonomy" id="68187"/>
    <lineage>
        <taxon>Bacteria</taxon>
        <taxon>Bacillati</taxon>
        <taxon>Actinomycetota</taxon>
        <taxon>Actinomycetes</taxon>
        <taxon>Kitasatosporales</taxon>
        <taxon>Streptomycetaceae</taxon>
        <taxon>Streptomyces</taxon>
    </lineage>
</organism>
<accession>A0ABQ3F1W7</accession>
<dbReference type="Proteomes" id="UP000642673">
    <property type="component" value="Unassembled WGS sequence"/>
</dbReference>
<dbReference type="EMBL" id="BMVP01000023">
    <property type="protein sequence ID" value="GHB83308.1"/>
    <property type="molecule type" value="Genomic_DNA"/>
</dbReference>
<protein>
    <submittedName>
        <fullName evidence="1">Uncharacterized protein</fullName>
    </submittedName>
</protein>
<keyword evidence="2" id="KW-1185">Reference proteome</keyword>
<name>A0ABQ3F1W7_9ACTN</name>